<dbReference type="EMBL" id="JGYN01000004">
    <property type="protein sequence ID" value="KFI52618.1"/>
    <property type="molecule type" value="Genomic_DNA"/>
</dbReference>
<sequence>MRFEITTEPGEVQPGDIVVFRLETKRSVKWTCGKVRCFTDDTDAPAIVLATGSIPEYDGYELICCIKSIPDVLQMTIDGDGEVVE</sequence>
<dbReference type="STRING" id="1437608.GCA_000771645_02559"/>
<gene>
    <name evidence="1" type="ORF">BBIA_0299</name>
</gene>
<evidence type="ECO:0000313" key="2">
    <source>
        <dbReference type="Proteomes" id="UP000029108"/>
    </source>
</evidence>
<proteinExistence type="predicted"/>
<reference evidence="1 2" key="1">
    <citation type="submission" date="2014-03" db="EMBL/GenBank/DDBJ databases">
        <title>Genomics of Bifidobacteria.</title>
        <authorList>
            <person name="Ventura M."/>
            <person name="Milani C."/>
            <person name="Lugli G.A."/>
        </authorList>
    </citation>
    <scope>NUCLEOTIDE SEQUENCE [LARGE SCALE GENOMIC DNA]</scope>
    <source>
        <strain evidence="1 2">DSM 23969</strain>
    </source>
</reference>
<dbReference type="eggNOG" id="ENOG5031VRE">
    <property type="taxonomic scope" value="Bacteria"/>
</dbReference>
<dbReference type="OrthoDB" id="3238437at2"/>
<keyword evidence="2" id="KW-1185">Reference proteome</keyword>
<protein>
    <submittedName>
        <fullName evidence="1">Uncharacterized protein</fullName>
    </submittedName>
</protein>
<name>A0A087A1G8_9BIFI</name>
<comment type="caution">
    <text evidence="1">The sequence shown here is derived from an EMBL/GenBank/DDBJ whole genome shotgun (WGS) entry which is preliminary data.</text>
</comment>
<dbReference type="RefSeq" id="WP_033493399.1">
    <property type="nucleotide sequence ID" value="NZ_JDUU01000009.1"/>
</dbReference>
<evidence type="ECO:0000313" key="1">
    <source>
        <dbReference type="EMBL" id="KFI52618.1"/>
    </source>
</evidence>
<dbReference type="Proteomes" id="UP000029108">
    <property type="component" value="Unassembled WGS sequence"/>
</dbReference>
<organism evidence="1 2">
    <name type="scientific">Bifidobacterium biavatii DSM 23969</name>
    <dbReference type="NCBI Taxonomy" id="1437608"/>
    <lineage>
        <taxon>Bacteria</taxon>
        <taxon>Bacillati</taxon>
        <taxon>Actinomycetota</taxon>
        <taxon>Actinomycetes</taxon>
        <taxon>Bifidobacteriales</taxon>
        <taxon>Bifidobacteriaceae</taxon>
        <taxon>Bifidobacterium</taxon>
    </lineage>
</organism>
<accession>A0A087A1G8</accession>
<dbReference type="AlphaFoldDB" id="A0A087A1G8"/>